<name>A0A1G2M1K7_9BACT</name>
<evidence type="ECO:0000256" key="9">
    <source>
        <dbReference type="ARBA" id="ARBA00023002"/>
    </source>
</evidence>
<feature type="binding site" evidence="14">
    <location>
        <position position="144"/>
    </location>
    <ligand>
        <name>FMN</name>
        <dbReference type="ChEBI" id="CHEBI:58210"/>
    </ligand>
</feature>
<dbReference type="InterPro" id="IPR013785">
    <property type="entry name" value="Aldolase_TIM"/>
</dbReference>
<comment type="catalytic activity">
    <reaction evidence="10">
        <text>a 5,6-dihydrouridine in tRNA + NADP(+) = a uridine in tRNA + NADPH + H(+)</text>
        <dbReference type="Rhea" id="RHEA:23624"/>
        <dbReference type="Rhea" id="RHEA-COMP:13339"/>
        <dbReference type="Rhea" id="RHEA-COMP:13887"/>
        <dbReference type="ChEBI" id="CHEBI:15378"/>
        <dbReference type="ChEBI" id="CHEBI:57783"/>
        <dbReference type="ChEBI" id="CHEBI:58349"/>
        <dbReference type="ChEBI" id="CHEBI:65315"/>
        <dbReference type="ChEBI" id="CHEBI:74443"/>
    </reaction>
</comment>
<evidence type="ECO:0000256" key="5">
    <source>
        <dbReference type="ARBA" id="ARBA00022643"/>
    </source>
</evidence>
<dbReference type="PIRSF" id="PIRSF006621">
    <property type="entry name" value="Dus"/>
    <property type="match status" value="1"/>
</dbReference>
<keyword evidence="4 12" id="KW-0285">Flavoprotein</keyword>
<dbReference type="EMBL" id="MHRF01000013">
    <property type="protein sequence ID" value="OHA17747.1"/>
    <property type="molecule type" value="Genomic_DNA"/>
</dbReference>
<keyword evidence="5 12" id="KW-0288">FMN</keyword>
<evidence type="ECO:0000256" key="2">
    <source>
        <dbReference type="ARBA" id="ARBA00002790"/>
    </source>
</evidence>
<reference evidence="16 17" key="1">
    <citation type="journal article" date="2016" name="Nat. Commun.">
        <title>Thousands of microbial genomes shed light on interconnected biogeochemical processes in an aquifer system.</title>
        <authorList>
            <person name="Anantharaman K."/>
            <person name="Brown C.T."/>
            <person name="Hug L.A."/>
            <person name="Sharon I."/>
            <person name="Castelle C.J."/>
            <person name="Probst A.J."/>
            <person name="Thomas B.C."/>
            <person name="Singh A."/>
            <person name="Wilkins M.J."/>
            <person name="Karaoz U."/>
            <person name="Brodie E.L."/>
            <person name="Williams K.H."/>
            <person name="Hubbard S.S."/>
            <person name="Banfield J.F."/>
        </authorList>
    </citation>
    <scope>NUCLEOTIDE SEQUENCE [LARGE SCALE GENOMIC DNA]</scope>
</reference>
<dbReference type="PROSITE" id="PS01136">
    <property type="entry name" value="UPF0034"/>
    <property type="match status" value="1"/>
</dbReference>
<comment type="catalytic activity">
    <reaction evidence="11">
        <text>a 5,6-dihydrouridine in tRNA + NAD(+) = a uridine in tRNA + NADH + H(+)</text>
        <dbReference type="Rhea" id="RHEA:54452"/>
        <dbReference type="Rhea" id="RHEA-COMP:13339"/>
        <dbReference type="Rhea" id="RHEA-COMP:13887"/>
        <dbReference type="ChEBI" id="CHEBI:15378"/>
        <dbReference type="ChEBI" id="CHEBI:57540"/>
        <dbReference type="ChEBI" id="CHEBI:57945"/>
        <dbReference type="ChEBI" id="CHEBI:65315"/>
        <dbReference type="ChEBI" id="CHEBI:74443"/>
    </reaction>
</comment>
<evidence type="ECO:0000256" key="8">
    <source>
        <dbReference type="ARBA" id="ARBA00022884"/>
    </source>
</evidence>
<evidence type="ECO:0000256" key="6">
    <source>
        <dbReference type="ARBA" id="ARBA00022694"/>
    </source>
</evidence>
<evidence type="ECO:0000256" key="12">
    <source>
        <dbReference type="PIRNR" id="PIRNR006621"/>
    </source>
</evidence>
<dbReference type="STRING" id="1802301.A2664_04005"/>
<evidence type="ECO:0000256" key="14">
    <source>
        <dbReference type="PIRSR" id="PIRSR006621-2"/>
    </source>
</evidence>
<dbReference type="SUPFAM" id="SSF51395">
    <property type="entry name" value="FMN-linked oxidoreductases"/>
    <property type="match status" value="1"/>
</dbReference>
<dbReference type="InterPro" id="IPR018517">
    <property type="entry name" value="tRNA_hU_synthase_CS"/>
</dbReference>
<dbReference type="GO" id="GO:0000049">
    <property type="term" value="F:tRNA binding"/>
    <property type="evidence" value="ECO:0007669"/>
    <property type="project" value="UniProtKB-KW"/>
</dbReference>
<evidence type="ECO:0000256" key="4">
    <source>
        <dbReference type="ARBA" id="ARBA00022630"/>
    </source>
</evidence>
<dbReference type="GO" id="GO:0050660">
    <property type="term" value="F:flavin adenine dinucleotide binding"/>
    <property type="evidence" value="ECO:0007669"/>
    <property type="project" value="InterPro"/>
</dbReference>
<sequence length="326" mass="36193">MDKGFWGKLKKPIMVLAPMADVTDAAFRKIIAKYGKPDVFVTEFTSADGLCSAGKEHLLLNFKFSKEERPIIAQLFGAHPDKMFEAARLVRELGFDGLDINMGCPDRSVVKQGSGGALIKTPKLAQEILRAAQEGAKGIPVSVKTRLGFSKDELDTWLPILLECNPAAVTIHARTVKEMSLVPARWQRVHDAIAIRNALKSETLILGNGDALDVADAKKKAKASGADGVMLGRAIFGNPWLFSNSQEFENELEGEMIKRKLTVLLEHVKLFDTYFRGKKNFAIMKKHFKAYISGFDNAKEFRITLMEAKDEKEVKSILQKGIKTLI</sequence>
<comment type="caution">
    <text evidence="16">The sequence shown here is derived from an EMBL/GenBank/DDBJ whole genome shotgun (WGS) entry which is preliminary data.</text>
</comment>
<dbReference type="InterPro" id="IPR024036">
    <property type="entry name" value="tRNA-dHydroUridine_Synthase_C"/>
</dbReference>
<evidence type="ECO:0000256" key="7">
    <source>
        <dbReference type="ARBA" id="ARBA00022857"/>
    </source>
</evidence>
<dbReference type="Gene3D" id="1.10.1200.80">
    <property type="entry name" value="Putative flavin oxidoreducatase, domain 2"/>
    <property type="match status" value="1"/>
</dbReference>
<dbReference type="InterPro" id="IPR001269">
    <property type="entry name" value="DUS_fam"/>
</dbReference>
<keyword evidence="6 12" id="KW-0819">tRNA processing</keyword>
<comment type="function">
    <text evidence="2 12">Catalyzes the synthesis of 5,6-dihydrouridine (D), a modified base found in the D-loop of most tRNAs, via the reduction of the C5-C6 double bond in target uridines.</text>
</comment>
<keyword evidence="3" id="KW-0820">tRNA-binding</keyword>
<dbReference type="PANTHER" id="PTHR11082:SF25">
    <property type="entry name" value="DUS-LIKE FMN-BINDING DOMAIN-CONTAINING PROTEIN"/>
    <property type="match status" value="1"/>
</dbReference>
<dbReference type="GO" id="GO:0017150">
    <property type="term" value="F:tRNA dihydrouridine synthase activity"/>
    <property type="evidence" value="ECO:0007669"/>
    <property type="project" value="InterPro"/>
</dbReference>
<evidence type="ECO:0000259" key="15">
    <source>
        <dbReference type="Pfam" id="PF01207"/>
    </source>
</evidence>
<dbReference type="EC" id="1.3.1.-" evidence="12"/>
<feature type="binding site" evidence="14">
    <location>
        <position position="172"/>
    </location>
    <ligand>
        <name>FMN</name>
        <dbReference type="ChEBI" id="CHEBI:58210"/>
    </ligand>
</feature>
<accession>A0A1G2M1K7</accession>
<dbReference type="Pfam" id="PF01207">
    <property type="entry name" value="Dus"/>
    <property type="match status" value="1"/>
</dbReference>
<proteinExistence type="inferred from homology"/>
<keyword evidence="14" id="KW-0547">Nucleotide-binding</keyword>
<comment type="cofactor">
    <cofactor evidence="1 12 14">
        <name>FMN</name>
        <dbReference type="ChEBI" id="CHEBI:58210"/>
    </cofactor>
</comment>
<feature type="binding site" evidence="14">
    <location>
        <begin position="232"/>
        <end position="233"/>
    </location>
    <ligand>
        <name>FMN</name>
        <dbReference type="ChEBI" id="CHEBI:58210"/>
    </ligand>
</feature>
<dbReference type="PANTHER" id="PTHR11082">
    <property type="entry name" value="TRNA-DIHYDROURIDINE SYNTHASE"/>
    <property type="match status" value="1"/>
</dbReference>
<dbReference type="CDD" id="cd02801">
    <property type="entry name" value="DUS_like_FMN"/>
    <property type="match status" value="1"/>
</dbReference>
<evidence type="ECO:0000313" key="17">
    <source>
        <dbReference type="Proteomes" id="UP000178873"/>
    </source>
</evidence>
<dbReference type="Gene3D" id="3.20.20.70">
    <property type="entry name" value="Aldolase class I"/>
    <property type="match status" value="1"/>
</dbReference>
<organism evidence="16 17">
    <name type="scientific">Candidatus Taylorbacteria bacterium RIFCSPHIGHO2_01_FULL_46_22b</name>
    <dbReference type="NCBI Taxonomy" id="1802301"/>
    <lineage>
        <taxon>Bacteria</taxon>
        <taxon>Candidatus Tayloriibacteriota</taxon>
    </lineage>
</organism>
<keyword evidence="8" id="KW-0694">RNA-binding</keyword>
<feature type="active site" description="Proton donor" evidence="13">
    <location>
        <position position="104"/>
    </location>
</feature>
<evidence type="ECO:0000256" key="1">
    <source>
        <dbReference type="ARBA" id="ARBA00001917"/>
    </source>
</evidence>
<dbReference type="AlphaFoldDB" id="A0A1G2M1K7"/>
<keyword evidence="7" id="KW-0521">NADP</keyword>
<dbReference type="Proteomes" id="UP000178873">
    <property type="component" value="Unassembled WGS sequence"/>
</dbReference>
<comment type="similarity">
    <text evidence="12">Belongs to the dus family.</text>
</comment>
<evidence type="ECO:0000256" key="10">
    <source>
        <dbReference type="ARBA" id="ARBA00048205"/>
    </source>
</evidence>
<gene>
    <name evidence="16" type="ORF">A2664_04005</name>
</gene>
<keyword evidence="9 12" id="KW-0560">Oxidoreductase</keyword>
<dbReference type="InterPro" id="IPR035587">
    <property type="entry name" value="DUS-like_FMN-bd"/>
</dbReference>
<evidence type="ECO:0000256" key="3">
    <source>
        <dbReference type="ARBA" id="ARBA00022555"/>
    </source>
</evidence>
<evidence type="ECO:0000256" key="11">
    <source>
        <dbReference type="ARBA" id="ARBA00048802"/>
    </source>
</evidence>
<feature type="domain" description="DUS-like FMN-binding" evidence="15">
    <location>
        <begin position="16"/>
        <end position="321"/>
    </location>
</feature>
<evidence type="ECO:0000313" key="16">
    <source>
        <dbReference type="EMBL" id="OHA17747.1"/>
    </source>
</evidence>
<feature type="binding site" evidence="14">
    <location>
        <position position="74"/>
    </location>
    <ligand>
        <name>FMN</name>
        <dbReference type="ChEBI" id="CHEBI:58210"/>
    </ligand>
</feature>
<evidence type="ECO:0000256" key="13">
    <source>
        <dbReference type="PIRSR" id="PIRSR006621-1"/>
    </source>
</evidence>
<feature type="binding site" evidence="14">
    <location>
        <begin position="18"/>
        <end position="20"/>
    </location>
    <ligand>
        <name>FMN</name>
        <dbReference type="ChEBI" id="CHEBI:58210"/>
    </ligand>
</feature>
<protein>
    <recommendedName>
        <fullName evidence="12">tRNA-dihydrouridine synthase</fullName>
        <ecNumber evidence="12">1.3.1.-</ecNumber>
    </recommendedName>
</protein>